<organism evidence="2 3">
    <name type="scientific">Synaphobranchus kaupii</name>
    <name type="common">Kaup's arrowtooth eel</name>
    <dbReference type="NCBI Taxonomy" id="118154"/>
    <lineage>
        <taxon>Eukaryota</taxon>
        <taxon>Metazoa</taxon>
        <taxon>Chordata</taxon>
        <taxon>Craniata</taxon>
        <taxon>Vertebrata</taxon>
        <taxon>Euteleostomi</taxon>
        <taxon>Actinopterygii</taxon>
        <taxon>Neopterygii</taxon>
        <taxon>Teleostei</taxon>
        <taxon>Anguilliformes</taxon>
        <taxon>Synaphobranchidae</taxon>
        <taxon>Synaphobranchus</taxon>
    </lineage>
</organism>
<dbReference type="AlphaFoldDB" id="A0A9Q1FJ28"/>
<feature type="region of interest" description="Disordered" evidence="1">
    <location>
        <begin position="52"/>
        <end position="101"/>
    </location>
</feature>
<dbReference type="EMBL" id="JAINUF010000005">
    <property type="protein sequence ID" value="KAJ8359649.1"/>
    <property type="molecule type" value="Genomic_DNA"/>
</dbReference>
<protein>
    <submittedName>
        <fullName evidence="2">Uncharacterized protein</fullName>
    </submittedName>
</protein>
<evidence type="ECO:0000313" key="3">
    <source>
        <dbReference type="Proteomes" id="UP001152622"/>
    </source>
</evidence>
<proteinExistence type="predicted"/>
<accession>A0A9Q1FJ28</accession>
<comment type="caution">
    <text evidence="2">The sequence shown here is derived from an EMBL/GenBank/DDBJ whole genome shotgun (WGS) entry which is preliminary data.</text>
</comment>
<name>A0A9Q1FJ28_SYNKA</name>
<gene>
    <name evidence="2" type="ORF">SKAU_G00161740</name>
</gene>
<feature type="region of interest" description="Disordered" evidence="1">
    <location>
        <begin position="1"/>
        <end position="25"/>
    </location>
</feature>
<evidence type="ECO:0000256" key="1">
    <source>
        <dbReference type="SAM" id="MobiDB-lite"/>
    </source>
</evidence>
<sequence>MSPGFPPKVGTRSSGEVRRPRPSGSRYLAMRLVKARDQRLCEVWILSPDWEMDQDQVPPTPGHNGAGPGPGSSSGATIKPQQSQRARRARRAAANEGDKPI</sequence>
<keyword evidence="3" id="KW-1185">Reference proteome</keyword>
<dbReference type="Proteomes" id="UP001152622">
    <property type="component" value="Chromosome 5"/>
</dbReference>
<evidence type="ECO:0000313" key="2">
    <source>
        <dbReference type="EMBL" id="KAJ8359649.1"/>
    </source>
</evidence>
<reference evidence="2" key="1">
    <citation type="journal article" date="2023" name="Science">
        <title>Genome structures resolve the early diversification of teleost fishes.</title>
        <authorList>
            <person name="Parey E."/>
            <person name="Louis A."/>
            <person name="Montfort J."/>
            <person name="Bouchez O."/>
            <person name="Roques C."/>
            <person name="Iampietro C."/>
            <person name="Lluch J."/>
            <person name="Castinel A."/>
            <person name="Donnadieu C."/>
            <person name="Desvignes T."/>
            <person name="Floi Bucao C."/>
            <person name="Jouanno E."/>
            <person name="Wen M."/>
            <person name="Mejri S."/>
            <person name="Dirks R."/>
            <person name="Jansen H."/>
            <person name="Henkel C."/>
            <person name="Chen W.J."/>
            <person name="Zahm M."/>
            <person name="Cabau C."/>
            <person name="Klopp C."/>
            <person name="Thompson A.W."/>
            <person name="Robinson-Rechavi M."/>
            <person name="Braasch I."/>
            <person name="Lecointre G."/>
            <person name="Bobe J."/>
            <person name="Postlethwait J.H."/>
            <person name="Berthelot C."/>
            <person name="Roest Crollius H."/>
            <person name="Guiguen Y."/>
        </authorList>
    </citation>
    <scope>NUCLEOTIDE SEQUENCE</scope>
    <source>
        <strain evidence="2">WJC10195</strain>
    </source>
</reference>